<comment type="caution">
    <text evidence="1">The sequence shown here is derived from an EMBL/GenBank/DDBJ whole genome shotgun (WGS) entry which is preliminary data.</text>
</comment>
<dbReference type="EMBL" id="CAJRAU010000001">
    <property type="protein sequence ID" value="CAG5067573.1"/>
    <property type="molecule type" value="Genomic_DNA"/>
</dbReference>
<gene>
    <name evidence="1" type="ORF">DYBT9623_00294</name>
</gene>
<organism evidence="1 2">
    <name type="scientific">Dyadobacter linearis</name>
    <dbReference type="NCBI Taxonomy" id="2823330"/>
    <lineage>
        <taxon>Bacteria</taxon>
        <taxon>Pseudomonadati</taxon>
        <taxon>Bacteroidota</taxon>
        <taxon>Cytophagia</taxon>
        <taxon>Cytophagales</taxon>
        <taxon>Spirosomataceae</taxon>
        <taxon>Dyadobacter</taxon>
    </lineage>
</organism>
<sequence>MVFTDSLYNQHDFIMAKITNFEDWLAGVNPHGDEDIYDLYNSVSNFEGSGRYYTSKEVKNDGYEYFVKADGFEDELHLDSDETKFAFLNHVKTTYTDASENDIDKWYEMKKELGRTD</sequence>
<name>A0ABM8UJK5_9BACT</name>
<evidence type="ECO:0000313" key="2">
    <source>
        <dbReference type="Proteomes" id="UP000679725"/>
    </source>
</evidence>
<keyword evidence="2" id="KW-1185">Reference proteome</keyword>
<proteinExistence type="predicted"/>
<protein>
    <submittedName>
        <fullName evidence="1">Uncharacterized protein</fullName>
    </submittedName>
</protein>
<evidence type="ECO:0000313" key="1">
    <source>
        <dbReference type="EMBL" id="CAG5067573.1"/>
    </source>
</evidence>
<dbReference type="Proteomes" id="UP000679725">
    <property type="component" value="Unassembled WGS sequence"/>
</dbReference>
<reference evidence="1 2" key="1">
    <citation type="submission" date="2021-04" db="EMBL/GenBank/DDBJ databases">
        <authorList>
            <person name="Rodrigo-Torres L."/>
            <person name="Arahal R. D."/>
            <person name="Lucena T."/>
        </authorList>
    </citation>
    <scope>NUCLEOTIDE SEQUENCE [LARGE SCALE GENOMIC DNA]</scope>
    <source>
        <strain evidence="1 2">CECT 9623</strain>
    </source>
</reference>
<accession>A0ABM8UJK5</accession>